<accession>A0A4Y8AFV8</accession>
<dbReference type="Gene3D" id="3.40.50.150">
    <property type="entry name" value="Vaccinia Virus protein VP39"/>
    <property type="match status" value="1"/>
</dbReference>
<organism evidence="3 4">
    <name type="scientific">Mucilaginibacter phyllosphaerae</name>
    <dbReference type="NCBI Taxonomy" id="1812349"/>
    <lineage>
        <taxon>Bacteria</taxon>
        <taxon>Pseudomonadati</taxon>
        <taxon>Bacteroidota</taxon>
        <taxon>Sphingobacteriia</taxon>
        <taxon>Sphingobacteriales</taxon>
        <taxon>Sphingobacteriaceae</taxon>
        <taxon>Mucilaginibacter</taxon>
    </lineage>
</organism>
<dbReference type="CDD" id="cd02440">
    <property type="entry name" value="AdoMet_MTases"/>
    <property type="match status" value="1"/>
</dbReference>
<dbReference type="EMBL" id="SNQG01000003">
    <property type="protein sequence ID" value="TEW66911.1"/>
    <property type="molecule type" value="Genomic_DNA"/>
</dbReference>
<evidence type="ECO:0000313" key="3">
    <source>
        <dbReference type="EMBL" id="TEW66911.1"/>
    </source>
</evidence>
<proteinExistence type="predicted"/>
<protein>
    <submittedName>
        <fullName evidence="2 3">SAM-dependent methyltransferase</fullName>
    </submittedName>
</protein>
<evidence type="ECO:0000313" key="2">
    <source>
        <dbReference type="EMBL" id="MBB3971180.1"/>
    </source>
</evidence>
<name>A0A4Y8AFV8_9SPHI</name>
<dbReference type="GO" id="GO:0008168">
    <property type="term" value="F:methyltransferase activity"/>
    <property type="evidence" value="ECO:0007669"/>
    <property type="project" value="UniProtKB-KW"/>
</dbReference>
<evidence type="ECO:0000313" key="4">
    <source>
        <dbReference type="Proteomes" id="UP000297248"/>
    </source>
</evidence>
<evidence type="ECO:0000313" key="5">
    <source>
        <dbReference type="Proteomes" id="UP000583101"/>
    </source>
</evidence>
<comment type="caution">
    <text evidence="3">The sequence shown here is derived from an EMBL/GenBank/DDBJ whole genome shotgun (WGS) entry which is preliminary data.</text>
</comment>
<dbReference type="Proteomes" id="UP000583101">
    <property type="component" value="Unassembled WGS sequence"/>
</dbReference>
<feature type="domain" description="Methyltransferase" evidence="1">
    <location>
        <begin position="40"/>
        <end position="153"/>
    </location>
</feature>
<gene>
    <name evidence="3" type="ORF">E2R65_10905</name>
    <name evidence="2" type="ORF">GGR35_003808</name>
</gene>
<reference evidence="3 4" key="1">
    <citation type="journal article" date="2016" name="Int. J. Syst. Evol. Microbiol.">
        <title>Proposal of Mucilaginibacter phyllosphaerae sp. nov. isolated from the phyllosphere of Galium album.</title>
        <authorList>
            <person name="Aydogan E.L."/>
            <person name="Busse H.J."/>
            <person name="Moser G."/>
            <person name="Muller C."/>
            <person name="Kampfer P."/>
            <person name="Glaeser S.P."/>
        </authorList>
    </citation>
    <scope>NUCLEOTIDE SEQUENCE [LARGE SCALE GENOMIC DNA]</scope>
    <source>
        <strain evidence="3 4">PP-F2FG21</strain>
    </source>
</reference>
<reference evidence="2 5" key="3">
    <citation type="submission" date="2020-08" db="EMBL/GenBank/DDBJ databases">
        <title>Genomic Encyclopedia of Type Strains, Phase IV (KMG-IV): sequencing the most valuable type-strain genomes for metagenomic binning, comparative biology and taxonomic classification.</title>
        <authorList>
            <person name="Goeker M."/>
        </authorList>
    </citation>
    <scope>NUCLEOTIDE SEQUENCE [LARGE SCALE GENOMIC DNA]</scope>
    <source>
        <strain evidence="2 5">DSM 100995</strain>
    </source>
</reference>
<dbReference type="PANTHER" id="PTHR12843:SF5">
    <property type="entry name" value="EEF1A LYSINE METHYLTRANSFERASE 2"/>
    <property type="match status" value="1"/>
</dbReference>
<keyword evidence="5" id="KW-1185">Reference proteome</keyword>
<dbReference type="OrthoDB" id="9788660at2"/>
<sequence>MDKKEHWEKVYQTKSLTEVSWYEPVPETSLNIIASLKLCKNAAIIDIGGGDSLLADHLLALGYTNITVLDISAAAIERAKLRLGPRAALVKWIIKDMLLFTGSEKFDLWHDRATFHFLTDLQDRHIYLDIVNRNLKEKGYLIVSTFALDGPEKCSNLPVHQFSESTLFDVFGLYFTKINCFEKEHPTPVLTLQQFLYCTFQKTITFGY</sequence>
<keyword evidence="3" id="KW-0808">Transferase</keyword>
<reference evidence="3" key="2">
    <citation type="submission" date="2019-03" db="EMBL/GenBank/DDBJ databases">
        <authorList>
            <person name="Yan Y.-Q."/>
            <person name="Du Z.-J."/>
        </authorList>
    </citation>
    <scope>NUCLEOTIDE SEQUENCE</scope>
    <source>
        <strain evidence="3">PP-F2FG21</strain>
    </source>
</reference>
<evidence type="ECO:0000259" key="1">
    <source>
        <dbReference type="Pfam" id="PF13847"/>
    </source>
</evidence>
<dbReference type="PANTHER" id="PTHR12843">
    <property type="entry name" value="PROTEIN-LYSINE N-METHYLTRANSFERASE METTL10"/>
    <property type="match status" value="1"/>
</dbReference>
<dbReference type="Proteomes" id="UP000297248">
    <property type="component" value="Unassembled WGS sequence"/>
</dbReference>
<dbReference type="SUPFAM" id="SSF53335">
    <property type="entry name" value="S-adenosyl-L-methionine-dependent methyltransferases"/>
    <property type="match status" value="1"/>
</dbReference>
<dbReference type="Pfam" id="PF13847">
    <property type="entry name" value="Methyltransf_31"/>
    <property type="match status" value="1"/>
</dbReference>
<dbReference type="GO" id="GO:0032259">
    <property type="term" value="P:methylation"/>
    <property type="evidence" value="ECO:0007669"/>
    <property type="project" value="UniProtKB-KW"/>
</dbReference>
<dbReference type="InterPro" id="IPR025714">
    <property type="entry name" value="Methyltranfer_dom"/>
</dbReference>
<dbReference type="InterPro" id="IPR029063">
    <property type="entry name" value="SAM-dependent_MTases_sf"/>
</dbReference>
<dbReference type="EMBL" id="JACIEG010000009">
    <property type="protein sequence ID" value="MBB3971180.1"/>
    <property type="molecule type" value="Genomic_DNA"/>
</dbReference>
<dbReference type="RefSeq" id="WP_134336504.1">
    <property type="nucleotide sequence ID" value="NZ_BMCZ01000003.1"/>
</dbReference>
<keyword evidence="3" id="KW-0489">Methyltransferase</keyword>
<dbReference type="AlphaFoldDB" id="A0A4Y8AFV8"/>